<evidence type="ECO:0000256" key="2">
    <source>
        <dbReference type="ARBA" id="ARBA00001935"/>
    </source>
</evidence>
<keyword evidence="11" id="KW-0325">Glycoprotein</keyword>
<evidence type="ECO:0000259" key="14">
    <source>
        <dbReference type="Pfam" id="PF00394"/>
    </source>
</evidence>
<evidence type="ECO:0000313" key="17">
    <source>
        <dbReference type="EMBL" id="WPH03581.1"/>
    </source>
</evidence>
<dbReference type="EC" id="1.10.3.2" evidence="4"/>
<protein>
    <recommendedName>
        <fullName evidence="4">laccase</fullName>
        <ecNumber evidence="4">1.10.3.2</ecNumber>
    </recommendedName>
</protein>
<evidence type="ECO:0000256" key="9">
    <source>
        <dbReference type="ARBA" id="ARBA00023008"/>
    </source>
</evidence>
<dbReference type="GO" id="GO:0052716">
    <property type="term" value="F:hydroquinone:oxygen oxidoreductase activity"/>
    <property type="evidence" value="ECO:0007669"/>
    <property type="project" value="UniProtKB-EC"/>
</dbReference>
<dbReference type="PANTHER" id="PTHR11709:SF502">
    <property type="entry name" value="MULTICOPPER OXIDASE"/>
    <property type="match status" value="1"/>
</dbReference>
<dbReference type="Pfam" id="PF07732">
    <property type="entry name" value="Cu-oxidase_3"/>
    <property type="match status" value="1"/>
</dbReference>
<dbReference type="AlphaFoldDB" id="A0AAQ3MBK7"/>
<dbReference type="FunFam" id="2.60.40.420:FF:000021">
    <property type="entry name" value="Extracellular dihydrogeodin oxidase/laccase"/>
    <property type="match status" value="1"/>
</dbReference>
<name>A0AAQ3MBK7_9PEZI</name>
<keyword evidence="7" id="KW-0677">Repeat</keyword>
<evidence type="ECO:0000256" key="12">
    <source>
        <dbReference type="ARBA" id="ARBA00023185"/>
    </source>
</evidence>
<dbReference type="InterPro" id="IPR001117">
    <property type="entry name" value="Cu-oxidase_2nd"/>
</dbReference>
<evidence type="ECO:0000313" key="18">
    <source>
        <dbReference type="Proteomes" id="UP001303373"/>
    </source>
</evidence>
<accession>A0AAQ3MBK7</accession>
<dbReference type="SUPFAM" id="SSF49503">
    <property type="entry name" value="Cupredoxins"/>
    <property type="match status" value="3"/>
</dbReference>
<feature type="domain" description="Plastocyanin-like" evidence="16">
    <location>
        <begin position="79"/>
        <end position="193"/>
    </location>
</feature>
<reference evidence="17 18" key="1">
    <citation type="submission" date="2023-11" db="EMBL/GenBank/DDBJ databases">
        <title>An acidophilic fungus is an integral part of prey digestion in a carnivorous sundew plant.</title>
        <authorList>
            <person name="Tsai I.J."/>
        </authorList>
    </citation>
    <scope>NUCLEOTIDE SEQUENCE [LARGE SCALE GENOMIC DNA]</scope>
    <source>
        <strain evidence="17">169a</strain>
    </source>
</reference>
<evidence type="ECO:0000256" key="6">
    <source>
        <dbReference type="ARBA" id="ARBA00022729"/>
    </source>
</evidence>
<dbReference type="CDD" id="cd13880">
    <property type="entry name" value="CuRO_2_MaLCC_like"/>
    <property type="match status" value="1"/>
</dbReference>
<comment type="cofactor">
    <cofactor evidence="2">
        <name>Cu cation</name>
        <dbReference type="ChEBI" id="CHEBI:23378"/>
    </cofactor>
</comment>
<feature type="domain" description="Plastocyanin-like" evidence="14">
    <location>
        <begin position="204"/>
        <end position="346"/>
    </location>
</feature>
<dbReference type="Pfam" id="PF07731">
    <property type="entry name" value="Cu-oxidase_2"/>
    <property type="match status" value="1"/>
</dbReference>
<sequence length="576" mass="62570">MVRYTATYSYLMLLGRFATGLASPNIISSSQSQALKRATSACDGNSASDRSVWCDYSTSTDYYNDGPDTGNTVEYWFDIQNTTISPDGVSRNALTINGSIPGPTIIADWGDTVIVHVTNSLANNGSSIHFHGIRQNWTNPMDGVPSITQCPTAPGDSITYTWKAVQYGSSWYHSHFALQAWEGIFGGILINGPATADYDEDLGVLFIQDWSHETADSLYSSAQTNGPPTLETGLINGTNVWDDGGSRFEMSVESGSTYRLRLVNPSIDSFMDFSIDNHTLQVIAMDFVPITPYTTDVIGLGPGQRYDVLITADQSSVASDFWLRAVPDTFCSENDNTDDIKGIVHYGSSTGTPTTSAWTTDDAYLACADPPVASLVPFVSKDAGATAGVTAQDEVTVGQASGTNTFKWYLNDVTFLMEWDDPTALQVLNGNTTFTTQAAVIELPTADEWMYLIIEQTNAIPHPIHLHGHDFYILASGSGTYDSSSVSLQTSNPPRRDVAMLPASGYLVLAFQADNPGVWLTHCHIGWHTEEGFALQFVERYDEIADLYNATALSDSCATWSTYDTEAGIEQDDSGI</sequence>
<dbReference type="Pfam" id="PF00394">
    <property type="entry name" value="Cu-oxidase"/>
    <property type="match status" value="1"/>
</dbReference>
<dbReference type="PANTHER" id="PTHR11709">
    <property type="entry name" value="MULTI-COPPER OXIDASE"/>
    <property type="match status" value="1"/>
</dbReference>
<feature type="signal peptide" evidence="13">
    <location>
        <begin position="1"/>
        <end position="22"/>
    </location>
</feature>
<keyword evidence="6 13" id="KW-0732">Signal</keyword>
<dbReference type="CDD" id="cd13901">
    <property type="entry name" value="CuRO_3_MaLCC_like"/>
    <property type="match status" value="1"/>
</dbReference>
<dbReference type="InterPro" id="IPR008972">
    <property type="entry name" value="Cupredoxin"/>
</dbReference>
<keyword evidence="5" id="KW-0479">Metal-binding</keyword>
<dbReference type="FunFam" id="2.60.40.420:FF:000038">
    <property type="entry name" value="Extracellular dihydrogeodin oxidase/laccase"/>
    <property type="match status" value="1"/>
</dbReference>
<proteinExistence type="inferred from homology"/>
<evidence type="ECO:0000259" key="15">
    <source>
        <dbReference type="Pfam" id="PF07731"/>
    </source>
</evidence>
<dbReference type="EMBL" id="CP138590">
    <property type="protein sequence ID" value="WPH03581.1"/>
    <property type="molecule type" value="Genomic_DNA"/>
</dbReference>
<comment type="similarity">
    <text evidence="3">Belongs to the multicopper oxidase family.</text>
</comment>
<dbReference type="InterPro" id="IPR011707">
    <property type="entry name" value="Cu-oxidase-like_N"/>
</dbReference>
<dbReference type="Gene3D" id="2.60.40.420">
    <property type="entry name" value="Cupredoxins - blue copper proteins"/>
    <property type="match status" value="3"/>
</dbReference>
<dbReference type="GO" id="GO:0046274">
    <property type="term" value="P:lignin catabolic process"/>
    <property type="evidence" value="ECO:0007669"/>
    <property type="project" value="UniProtKB-KW"/>
</dbReference>
<evidence type="ECO:0000256" key="5">
    <source>
        <dbReference type="ARBA" id="ARBA00022723"/>
    </source>
</evidence>
<organism evidence="17 18">
    <name type="scientific">Acrodontium crateriforme</name>
    <dbReference type="NCBI Taxonomy" id="150365"/>
    <lineage>
        <taxon>Eukaryota</taxon>
        <taxon>Fungi</taxon>
        <taxon>Dikarya</taxon>
        <taxon>Ascomycota</taxon>
        <taxon>Pezizomycotina</taxon>
        <taxon>Dothideomycetes</taxon>
        <taxon>Dothideomycetidae</taxon>
        <taxon>Mycosphaerellales</taxon>
        <taxon>Teratosphaeriaceae</taxon>
        <taxon>Acrodontium</taxon>
    </lineage>
</organism>
<comment type="catalytic activity">
    <reaction evidence="1">
        <text>4 hydroquinone + O2 = 4 benzosemiquinone + 2 H2O</text>
        <dbReference type="Rhea" id="RHEA:11276"/>
        <dbReference type="ChEBI" id="CHEBI:15377"/>
        <dbReference type="ChEBI" id="CHEBI:15379"/>
        <dbReference type="ChEBI" id="CHEBI:17594"/>
        <dbReference type="ChEBI" id="CHEBI:17977"/>
        <dbReference type="EC" id="1.10.3.2"/>
    </reaction>
</comment>
<evidence type="ECO:0000256" key="7">
    <source>
        <dbReference type="ARBA" id="ARBA00022737"/>
    </source>
</evidence>
<evidence type="ECO:0000256" key="11">
    <source>
        <dbReference type="ARBA" id="ARBA00023180"/>
    </source>
</evidence>
<keyword evidence="10" id="KW-1015">Disulfide bond</keyword>
<feature type="domain" description="Plastocyanin-like" evidence="15">
    <location>
        <begin position="420"/>
        <end position="540"/>
    </location>
</feature>
<evidence type="ECO:0000256" key="4">
    <source>
        <dbReference type="ARBA" id="ARBA00012297"/>
    </source>
</evidence>
<dbReference type="Proteomes" id="UP001303373">
    <property type="component" value="Chromosome 11"/>
</dbReference>
<dbReference type="InterPro" id="IPR011706">
    <property type="entry name" value="Cu-oxidase_C"/>
</dbReference>
<gene>
    <name evidence="17" type="ORF">R9X50_00646300</name>
</gene>
<dbReference type="InterPro" id="IPR045087">
    <property type="entry name" value="Cu-oxidase_fam"/>
</dbReference>
<dbReference type="CDD" id="cd13854">
    <property type="entry name" value="CuRO_1_MaLCC_like"/>
    <property type="match status" value="1"/>
</dbReference>
<evidence type="ECO:0000259" key="16">
    <source>
        <dbReference type="Pfam" id="PF07732"/>
    </source>
</evidence>
<keyword evidence="8" id="KW-0560">Oxidoreductase</keyword>
<feature type="chain" id="PRO_5042889113" description="laccase" evidence="13">
    <location>
        <begin position="23"/>
        <end position="576"/>
    </location>
</feature>
<evidence type="ECO:0000256" key="8">
    <source>
        <dbReference type="ARBA" id="ARBA00023002"/>
    </source>
</evidence>
<dbReference type="GO" id="GO:0005507">
    <property type="term" value="F:copper ion binding"/>
    <property type="evidence" value="ECO:0007669"/>
    <property type="project" value="InterPro"/>
</dbReference>
<keyword evidence="18" id="KW-1185">Reference proteome</keyword>
<evidence type="ECO:0000256" key="13">
    <source>
        <dbReference type="SAM" id="SignalP"/>
    </source>
</evidence>
<evidence type="ECO:0000256" key="10">
    <source>
        <dbReference type="ARBA" id="ARBA00023157"/>
    </source>
</evidence>
<keyword evidence="9" id="KW-0186">Copper</keyword>
<evidence type="ECO:0000256" key="3">
    <source>
        <dbReference type="ARBA" id="ARBA00010609"/>
    </source>
</evidence>
<evidence type="ECO:0000256" key="1">
    <source>
        <dbReference type="ARBA" id="ARBA00000349"/>
    </source>
</evidence>
<dbReference type="FunFam" id="2.60.40.420:FF:000046">
    <property type="entry name" value="Multicopper oxidase"/>
    <property type="match status" value="1"/>
</dbReference>
<keyword evidence="12" id="KW-0439">Lignin degradation</keyword>